<dbReference type="RefSeq" id="WP_024695057.1">
    <property type="nucleotide sequence ID" value="NZ_CP159362.1"/>
</dbReference>
<sequence>MRDTPIIERIDTPDTFQPHPDQNVQGWERIGSLAGGVLMMGKGVRRGGFLGLIQLAIGGAVLARGITGHCSAKSLMEKGRSDLQSARSTLERAGAELTQMKDNAEKAVKTAAVNGIDTLTEPKPGV</sequence>
<accession>A0AAU8LIE4</accession>
<protein>
    <submittedName>
        <fullName evidence="2">DUF2892 domain-containing protein</fullName>
    </submittedName>
</protein>
<organism evidence="2">
    <name type="scientific">Pseudomonas syringae CC1417</name>
    <dbReference type="NCBI Taxonomy" id="1357272"/>
    <lineage>
        <taxon>Bacteria</taxon>
        <taxon>Pseudomonadati</taxon>
        <taxon>Pseudomonadota</taxon>
        <taxon>Gammaproteobacteria</taxon>
        <taxon>Pseudomonadales</taxon>
        <taxon>Pseudomonadaceae</taxon>
        <taxon>Pseudomonas</taxon>
        <taxon>Pseudomonas syringae</taxon>
    </lineage>
</organism>
<reference evidence="2" key="1">
    <citation type="journal article" date="2014" name="Genome Announc.">
        <title>Draft Genome Sequences of a Phylogenetically Diverse Suite of Pseudomonas syringae Strains from Multiple Source Populations.</title>
        <authorList>
            <person name="Baltrus D.A."/>
            <person name="Yourstone S."/>
            <person name="Lind A."/>
            <person name="Guilbaud C."/>
            <person name="Sands D.C."/>
            <person name="Jones C.D."/>
            <person name="Morris C.E."/>
            <person name="Dangl J.L."/>
        </authorList>
    </citation>
    <scope>NUCLEOTIDE SEQUENCE</scope>
    <source>
        <strain evidence="2">CC1417</strain>
    </source>
</reference>
<name>A0AAU8LIE4_PSESX</name>
<evidence type="ECO:0000256" key="1">
    <source>
        <dbReference type="SAM" id="Coils"/>
    </source>
</evidence>
<proteinExistence type="predicted"/>
<keyword evidence="1" id="KW-0175">Coiled coil</keyword>
<reference evidence="2" key="2">
    <citation type="submission" date="2024-07" db="EMBL/GenBank/DDBJ databases">
        <title>A complete genome sequence for Pseudomonas syringae CC1417.</title>
        <authorList>
            <person name="Baltrus D.A."/>
        </authorList>
    </citation>
    <scope>NUCLEOTIDE SEQUENCE</scope>
    <source>
        <strain evidence="2">CC1417</strain>
    </source>
</reference>
<dbReference type="AlphaFoldDB" id="A0AAU8LIE4"/>
<feature type="coiled-coil region" evidence="1">
    <location>
        <begin position="83"/>
        <end position="110"/>
    </location>
</feature>
<dbReference type="EMBL" id="CP159362">
    <property type="protein sequence ID" value="XCN68324.1"/>
    <property type="molecule type" value="Genomic_DNA"/>
</dbReference>
<gene>
    <name evidence="2" type="ORF">N011_03215</name>
</gene>
<evidence type="ECO:0000313" key="2">
    <source>
        <dbReference type="EMBL" id="XCN68324.1"/>
    </source>
</evidence>